<gene>
    <name evidence="3" type="ordered locus">Mpe_A3768</name>
</gene>
<dbReference type="HOGENOM" id="CLU_168133_0_0_4"/>
<dbReference type="eggNOG" id="ENOG50313DD">
    <property type="taxonomic scope" value="Bacteria"/>
</dbReference>
<keyword evidence="4" id="KW-1185">Reference proteome</keyword>
<keyword evidence="2" id="KW-0732">Signal</keyword>
<feature type="compositionally biased region" description="Basic and acidic residues" evidence="1">
    <location>
        <begin position="56"/>
        <end position="85"/>
    </location>
</feature>
<feature type="compositionally biased region" description="Basic and acidic residues" evidence="1">
    <location>
        <begin position="30"/>
        <end position="39"/>
    </location>
</feature>
<evidence type="ECO:0008006" key="5">
    <source>
        <dbReference type="Google" id="ProtNLM"/>
    </source>
</evidence>
<evidence type="ECO:0000313" key="4">
    <source>
        <dbReference type="Proteomes" id="UP000000366"/>
    </source>
</evidence>
<feature type="region of interest" description="Disordered" evidence="1">
    <location>
        <begin position="23"/>
        <end position="111"/>
    </location>
</feature>
<proteinExistence type="predicted"/>
<organism evidence="3 4">
    <name type="scientific">Methylibium petroleiphilum (strain ATCC BAA-1232 / LMG 22953 / PM1)</name>
    <dbReference type="NCBI Taxonomy" id="420662"/>
    <lineage>
        <taxon>Bacteria</taxon>
        <taxon>Pseudomonadati</taxon>
        <taxon>Pseudomonadota</taxon>
        <taxon>Betaproteobacteria</taxon>
        <taxon>Burkholderiales</taxon>
        <taxon>Sphaerotilaceae</taxon>
        <taxon>Methylibium</taxon>
    </lineage>
</organism>
<dbReference type="Proteomes" id="UP000000366">
    <property type="component" value="Chromosome"/>
</dbReference>
<evidence type="ECO:0000256" key="1">
    <source>
        <dbReference type="SAM" id="MobiDB-lite"/>
    </source>
</evidence>
<evidence type="ECO:0000313" key="3">
    <source>
        <dbReference type="EMBL" id="ABM96721.1"/>
    </source>
</evidence>
<feature type="signal peptide" evidence="2">
    <location>
        <begin position="1"/>
        <end position="21"/>
    </location>
</feature>
<sequence length="111" mass="12282">MKTIPVLLSAVLLAAAGASFAQGVTATPRIDQREQRQEQRIQQGVGSGALTPWETYRLEKEQAHIGKAESRAKADGDVTPAERKRLTNMQNRASRDIRHQKHDRQAVPTKG</sequence>
<dbReference type="STRING" id="420662.Mpe_A3768"/>
<feature type="chain" id="PRO_5002646416" description="DUF4148 domain-containing protein" evidence="2">
    <location>
        <begin position="22"/>
        <end position="111"/>
    </location>
</feature>
<dbReference type="EMBL" id="CP000555">
    <property type="protein sequence ID" value="ABM96721.1"/>
    <property type="molecule type" value="Genomic_DNA"/>
</dbReference>
<evidence type="ECO:0000256" key="2">
    <source>
        <dbReference type="SAM" id="SignalP"/>
    </source>
</evidence>
<reference evidence="3 4" key="1">
    <citation type="journal article" date="2007" name="J. Bacteriol.">
        <title>Whole-genome analysis of the methyl tert-butyl ether-degrading beta-proteobacterium Methylibium petroleiphilum PM1.</title>
        <authorList>
            <person name="Kane S.R."/>
            <person name="Chakicherla A.Y."/>
            <person name="Chain P.S.G."/>
            <person name="Schmidt R."/>
            <person name="Shin M.W."/>
            <person name="Legler T.C."/>
            <person name="Scow K.M."/>
            <person name="Larimer F.W."/>
            <person name="Lucas S.M."/>
            <person name="Richardson P.M."/>
            <person name="Hristova K.R."/>
        </authorList>
    </citation>
    <scope>NUCLEOTIDE SEQUENCE [LARGE SCALE GENOMIC DNA]</scope>
    <source>
        <strain evidence="4">ATCC BAA-1232 / LMG 22953 / PM1</strain>
    </source>
</reference>
<dbReference type="RefSeq" id="WP_011831341.1">
    <property type="nucleotide sequence ID" value="NC_008825.1"/>
</dbReference>
<dbReference type="AlphaFoldDB" id="A2SMD2"/>
<accession>A2SMD2</accession>
<protein>
    <recommendedName>
        <fullName evidence="5">DUF4148 domain-containing protein</fullName>
    </recommendedName>
</protein>
<name>A2SMD2_METPP</name>
<dbReference type="KEGG" id="mpt:Mpe_A3768"/>